<dbReference type="GeneID" id="9379256"/>
<reference evidence="2 3" key="1">
    <citation type="journal article" date="2010" name="Proc. Natl. Acad. Sci. U.S.A.">
        <title>Insights into evolution of multicellular fungi from the assembled chromosomes of the mushroom Coprinopsis cinerea (Coprinus cinereus).</title>
        <authorList>
            <person name="Stajich J.E."/>
            <person name="Wilke S.K."/>
            <person name="Ahren D."/>
            <person name="Au C.H."/>
            <person name="Birren B.W."/>
            <person name="Borodovsky M."/>
            <person name="Burns C."/>
            <person name="Canback B."/>
            <person name="Casselton L.A."/>
            <person name="Cheng C.K."/>
            <person name="Deng J."/>
            <person name="Dietrich F.S."/>
            <person name="Fargo D.C."/>
            <person name="Farman M.L."/>
            <person name="Gathman A.C."/>
            <person name="Goldberg J."/>
            <person name="Guigo R."/>
            <person name="Hoegger P.J."/>
            <person name="Hooker J.B."/>
            <person name="Huggins A."/>
            <person name="James T.Y."/>
            <person name="Kamada T."/>
            <person name="Kilaru S."/>
            <person name="Kodira C."/>
            <person name="Kues U."/>
            <person name="Kupfer D."/>
            <person name="Kwan H.S."/>
            <person name="Lomsadze A."/>
            <person name="Li W."/>
            <person name="Lilly W.W."/>
            <person name="Ma L.J."/>
            <person name="Mackey A.J."/>
            <person name="Manning G."/>
            <person name="Martin F."/>
            <person name="Muraguchi H."/>
            <person name="Natvig D.O."/>
            <person name="Palmerini H."/>
            <person name="Ramesh M.A."/>
            <person name="Rehmeyer C.J."/>
            <person name="Roe B.A."/>
            <person name="Shenoy N."/>
            <person name="Stanke M."/>
            <person name="Ter-Hovhannisyan V."/>
            <person name="Tunlid A."/>
            <person name="Velagapudi R."/>
            <person name="Vision T.J."/>
            <person name="Zeng Q."/>
            <person name="Zolan M.E."/>
            <person name="Pukkila P.J."/>
        </authorList>
    </citation>
    <scope>NUCLEOTIDE SEQUENCE [LARGE SCALE GENOMIC DNA]</scope>
    <source>
        <strain evidence="3">Okayama-7 / 130 / ATCC MYA-4618 / FGSC 9003</strain>
    </source>
</reference>
<name>D6RQT0_COPC7</name>
<accession>D6RQT0</accession>
<dbReference type="InParanoid" id="D6RQT0"/>
<protein>
    <submittedName>
        <fullName evidence="2">Uncharacterized protein</fullName>
    </submittedName>
</protein>
<dbReference type="VEuPathDB" id="FungiDB:CC1G_15416"/>
<keyword evidence="3" id="KW-1185">Reference proteome</keyword>
<evidence type="ECO:0000256" key="1">
    <source>
        <dbReference type="SAM" id="MobiDB-lite"/>
    </source>
</evidence>
<proteinExistence type="predicted"/>
<sequence length="1149" mass="127227">MWKRTSPAKSETQGMESKPATKAVEEARGLVLKGRHYASAILLADDMDHPLLVPLPFKEGVWEAQTIQDLEIEIYIGTGRPAPSHVLKLEIDSDYWAIACHATNPFRPLNMLAQRLVKGTYVRGHLLVITLEKETGNVFCAEVSMRKEINVALARVLGVQKAEMDALQADEGMPDVVDGYVMGLWRYPQLRQTRTTLNASEGQTWQKNLKACLLGPGELSEKDLGSSLVGAYFLPPDAEEAAVVALYVKRYCAPCEGFNKLDLEPWMGEAGEITVLPVDLPGEKGRRRTAHIIASAYASVNDVNPTLRRLAPDSVQDYVALRGPCVVVVTNAVGELLRLEQTDFTLFAQAFRRLVWDLVTTERATLARRALTGVQVFADKGVIPGNVSTDVIRRVAVEIECERLEWATGVLLPKEGSVASMVPVPFQRGPPPHVGAMSARVDLYLDQPSFDNDWSKVTFRFTSSLSGEETECTVFGNYRYNVSDNPMLNSMLGSSYDTFIRINGPMLLVAVSKDGSLKDLAKEDVPVLCEGMIREMLRHLEERVISPDIVTIPVIEQHMTSRAANNPEDFNRLRSDTELRHCDAIWDAWVEEWQTTNLHGVPRTCGTCSDADSCAPVKGMFSCVGCHITGAECGFMDRCFKGKRTAVGDGDVDASSVWEGNTRQLWDRLQANELSGLKKLETIVRKIETLGCGDGAAVEAIGDLDSICRRITSSWAKVRGAQANEKIESARRGYVLDEIQYILDEAREVRNGSEWDTELVERKSIEWTMEGAEFAYTRSGAAATLHRSVTGPRTKGLLRRRNRRAVSLITLDKGNGNEGGSHNGAGYGRSAGGSIIASPRQRSTGFGVTVYEEVAGWLGDETTTMNLCIKPARDPERRRNFVIIAQRDVDVKFPKNPSLIQLLPRTFQPFVAVSGPCLVVVTNAIGWIVDAQPEDFQSFAEGYISHVVQKAGEEQARRMKWMMTDELSLEVEDKKLRQSITWAKEAIEGDRMESVLGLLLHENIARPIIVPVPIRGEKTVMQGLGGIGITHYLPSPSTSTMWEAEEFPLEGVGSGEEERVLAVGWYSIKVTTSVDHKSESRILTKLYVQGRANPTLNRLLGQGTEFTGHRGPLLLLRVNEREDLLDISSIHVPRVLHGLARYDSLDSPW</sequence>
<gene>
    <name evidence="2" type="ORF">CC1G_15416</name>
</gene>
<dbReference type="AlphaFoldDB" id="D6RQT0"/>
<dbReference type="Proteomes" id="UP000001861">
    <property type="component" value="Unassembled WGS sequence"/>
</dbReference>
<feature type="region of interest" description="Disordered" evidence="1">
    <location>
        <begin position="1"/>
        <end position="22"/>
    </location>
</feature>
<organism evidence="2 3">
    <name type="scientific">Coprinopsis cinerea (strain Okayama-7 / 130 / ATCC MYA-4618 / FGSC 9003)</name>
    <name type="common">Inky cap fungus</name>
    <name type="synonym">Hormographiella aspergillata</name>
    <dbReference type="NCBI Taxonomy" id="240176"/>
    <lineage>
        <taxon>Eukaryota</taxon>
        <taxon>Fungi</taxon>
        <taxon>Dikarya</taxon>
        <taxon>Basidiomycota</taxon>
        <taxon>Agaricomycotina</taxon>
        <taxon>Agaricomycetes</taxon>
        <taxon>Agaricomycetidae</taxon>
        <taxon>Agaricales</taxon>
        <taxon>Agaricineae</taxon>
        <taxon>Psathyrellaceae</taxon>
        <taxon>Coprinopsis</taxon>
    </lineage>
</organism>
<evidence type="ECO:0000313" key="2">
    <source>
        <dbReference type="EMBL" id="EFI26644.1"/>
    </source>
</evidence>
<comment type="caution">
    <text evidence="2">The sequence shown here is derived from an EMBL/GenBank/DDBJ whole genome shotgun (WGS) entry which is preliminary data.</text>
</comment>
<dbReference type="KEGG" id="cci:CC1G_15416"/>
<evidence type="ECO:0000313" key="3">
    <source>
        <dbReference type="Proteomes" id="UP000001861"/>
    </source>
</evidence>
<dbReference type="EMBL" id="AACS02000012">
    <property type="protein sequence ID" value="EFI26644.1"/>
    <property type="molecule type" value="Genomic_DNA"/>
</dbReference>
<dbReference type="RefSeq" id="XP_002910138.1">
    <property type="nucleotide sequence ID" value="XM_002910092.1"/>
</dbReference>
<dbReference type="HOGENOM" id="CLU_276701_0_0_1"/>